<keyword evidence="1" id="KW-0472">Membrane</keyword>
<keyword evidence="3" id="KW-1185">Reference proteome</keyword>
<dbReference type="EMBL" id="JAERQJ010000011">
    <property type="protein sequence ID" value="MBL0685704.1"/>
    <property type="molecule type" value="Genomic_DNA"/>
</dbReference>
<name>A0A937D7N0_9FLAO</name>
<organism evidence="2 3">
    <name type="scientific">Aquimarina mytili</name>
    <dbReference type="NCBI Taxonomy" id="874423"/>
    <lineage>
        <taxon>Bacteria</taxon>
        <taxon>Pseudomonadati</taxon>
        <taxon>Bacteroidota</taxon>
        <taxon>Flavobacteriia</taxon>
        <taxon>Flavobacteriales</taxon>
        <taxon>Flavobacteriaceae</taxon>
        <taxon>Aquimarina</taxon>
    </lineage>
</organism>
<accession>A0A937D7N0</accession>
<feature type="transmembrane region" description="Helical" evidence="1">
    <location>
        <begin position="138"/>
        <end position="162"/>
    </location>
</feature>
<protein>
    <submittedName>
        <fullName evidence="2">DUF4199 domain-containing protein</fullName>
    </submittedName>
</protein>
<sequence>MKETIISTKKFILKYGLILGVIGGIYFCIRFATDNIYTINWFYSSIEIILYISLIYPIYRYKSLNKGILKVSEAIKIGIGISLIAYSLSLLYNRILIDIIQSEYIIQTLNETKQEALINNPNISPGDIQETIKANRKYYSFTVFMVNLMIGFVVSLIAGAILRKKKL</sequence>
<feature type="transmembrane region" description="Helical" evidence="1">
    <location>
        <begin position="12"/>
        <end position="33"/>
    </location>
</feature>
<gene>
    <name evidence="2" type="ORF">JJQ60_19385</name>
</gene>
<dbReference type="InterPro" id="IPR025250">
    <property type="entry name" value="DUF4199"/>
</dbReference>
<dbReference type="RefSeq" id="WP_201924052.1">
    <property type="nucleotide sequence ID" value="NZ_BAABAX010000015.1"/>
</dbReference>
<evidence type="ECO:0000256" key="1">
    <source>
        <dbReference type="SAM" id="Phobius"/>
    </source>
</evidence>
<dbReference type="AlphaFoldDB" id="A0A937D7N0"/>
<feature type="transmembrane region" description="Helical" evidence="1">
    <location>
        <begin position="39"/>
        <end position="59"/>
    </location>
</feature>
<reference evidence="2" key="1">
    <citation type="submission" date="2021-01" db="EMBL/GenBank/DDBJ databases">
        <authorList>
            <person name="Zhong Y.L."/>
        </authorList>
    </citation>
    <scope>NUCLEOTIDE SEQUENCE</scope>
    <source>
        <strain evidence="2">KCTC 23302</strain>
    </source>
</reference>
<comment type="caution">
    <text evidence="2">The sequence shown here is derived from an EMBL/GenBank/DDBJ whole genome shotgun (WGS) entry which is preliminary data.</text>
</comment>
<evidence type="ECO:0000313" key="3">
    <source>
        <dbReference type="Proteomes" id="UP000651057"/>
    </source>
</evidence>
<dbReference type="Proteomes" id="UP000651057">
    <property type="component" value="Unassembled WGS sequence"/>
</dbReference>
<keyword evidence="1" id="KW-1133">Transmembrane helix</keyword>
<dbReference type="Pfam" id="PF13858">
    <property type="entry name" value="DUF4199"/>
    <property type="match status" value="1"/>
</dbReference>
<evidence type="ECO:0000313" key="2">
    <source>
        <dbReference type="EMBL" id="MBL0685704.1"/>
    </source>
</evidence>
<proteinExistence type="predicted"/>
<keyword evidence="1" id="KW-0812">Transmembrane</keyword>